<evidence type="ECO:0000313" key="8">
    <source>
        <dbReference type="Proteomes" id="UP000768567"/>
    </source>
</evidence>
<dbReference type="InterPro" id="IPR029056">
    <property type="entry name" value="Ribokinase-like"/>
</dbReference>
<dbReference type="InterPro" id="IPR050306">
    <property type="entry name" value="PfkB_Carbo_kinase"/>
</dbReference>
<name>A0ABR9R3R2_9FIRM</name>
<sequence length="316" mass="33683">MKDVVALGELLIDFAPVSTDESGYPTLKAQPGGAPGNFLAALTKYGCSTALLGKVGEDAFGNLLVNTLDTLGISTKGIVKDPSVFTTLAFVTLDATGNREFSFARKPGADTCLRPEELDLSLLDDCKVFHFGTLSLTGEPARSATRAAVAYAKEHGKLISFDPNLRKPLWPNDEAAREQIEWGLHQSDIVKISDEEIEFLWGISPEEGAQKLLKEYGVRLVYATLGPKGCHVANANGCCEVPSPTGIHVIDTTGAGDIFGGSAMSQFLRLNKAPETLTVEELRAVTRFACCAASLSTQTHGGITSVVPEDQVRAIL</sequence>
<evidence type="ECO:0000256" key="2">
    <source>
        <dbReference type="ARBA" id="ARBA00022679"/>
    </source>
</evidence>
<dbReference type="GO" id="GO:0016301">
    <property type="term" value="F:kinase activity"/>
    <property type="evidence" value="ECO:0007669"/>
    <property type="project" value="UniProtKB-KW"/>
</dbReference>
<dbReference type="Pfam" id="PF00294">
    <property type="entry name" value="PfkB"/>
    <property type="match status" value="1"/>
</dbReference>
<comment type="caution">
    <text evidence="7">The sequence shown here is derived from an EMBL/GenBank/DDBJ whole genome shotgun (WGS) entry which is preliminary data.</text>
</comment>
<evidence type="ECO:0000313" key="7">
    <source>
        <dbReference type="EMBL" id="MBE5037753.1"/>
    </source>
</evidence>
<dbReference type="InterPro" id="IPR011611">
    <property type="entry name" value="PfkB_dom"/>
</dbReference>
<evidence type="ECO:0000256" key="5">
    <source>
        <dbReference type="ARBA" id="ARBA00022840"/>
    </source>
</evidence>
<keyword evidence="8" id="KW-1185">Reference proteome</keyword>
<dbReference type="Proteomes" id="UP000768567">
    <property type="component" value="Unassembled WGS sequence"/>
</dbReference>
<keyword evidence="5" id="KW-0067">ATP-binding</keyword>
<evidence type="ECO:0000256" key="3">
    <source>
        <dbReference type="ARBA" id="ARBA00022741"/>
    </source>
</evidence>
<proteinExistence type="inferred from homology"/>
<organism evidence="7 8">
    <name type="scientific">Gemmiger gallinarum</name>
    <dbReference type="NCBI Taxonomy" id="2779354"/>
    <lineage>
        <taxon>Bacteria</taxon>
        <taxon>Bacillati</taxon>
        <taxon>Bacillota</taxon>
        <taxon>Clostridia</taxon>
        <taxon>Eubacteriales</taxon>
        <taxon>Gemmiger</taxon>
    </lineage>
</organism>
<dbReference type="Gene3D" id="3.40.1190.20">
    <property type="match status" value="1"/>
</dbReference>
<dbReference type="RefSeq" id="WP_193501334.1">
    <property type="nucleotide sequence ID" value="NZ_JADCKC010000002.1"/>
</dbReference>
<protein>
    <submittedName>
        <fullName evidence="7">Carbohydrate kinase</fullName>
    </submittedName>
</protein>
<evidence type="ECO:0000256" key="4">
    <source>
        <dbReference type="ARBA" id="ARBA00022777"/>
    </source>
</evidence>
<accession>A0ABR9R3R2</accession>
<dbReference type="EMBL" id="JADCKC010000002">
    <property type="protein sequence ID" value="MBE5037753.1"/>
    <property type="molecule type" value="Genomic_DNA"/>
</dbReference>
<dbReference type="CDD" id="cd01167">
    <property type="entry name" value="bac_FRK"/>
    <property type="match status" value="1"/>
</dbReference>
<gene>
    <name evidence="7" type="ORF">INF35_08145</name>
</gene>
<keyword evidence="4 7" id="KW-0418">Kinase</keyword>
<feature type="domain" description="Carbohydrate kinase PfkB" evidence="6">
    <location>
        <begin position="1"/>
        <end position="307"/>
    </location>
</feature>
<dbReference type="PANTHER" id="PTHR43085">
    <property type="entry name" value="HEXOKINASE FAMILY MEMBER"/>
    <property type="match status" value="1"/>
</dbReference>
<keyword evidence="3" id="KW-0547">Nucleotide-binding</keyword>
<evidence type="ECO:0000256" key="1">
    <source>
        <dbReference type="ARBA" id="ARBA00010688"/>
    </source>
</evidence>
<evidence type="ECO:0000259" key="6">
    <source>
        <dbReference type="Pfam" id="PF00294"/>
    </source>
</evidence>
<comment type="similarity">
    <text evidence="1">Belongs to the carbohydrate kinase PfkB family.</text>
</comment>
<dbReference type="PANTHER" id="PTHR43085:SF1">
    <property type="entry name" value="PSEUDOURIDINE KINASE-RELATED"/>
    <property type="match status" value="1"/>
</dbReference>
<dbReference type="SUPFAM" id="SSF53613">
    <property type="entry name" value="Ribokinase-like"/>
    <property type="match status" value="1"/>
</dbReference>
<keyword evidence="2" id="KW-0808">Transferase</keyword>
<reference evidence="7 8" key="1">
    <citation type="submission" date="2020-10" db="EMBL/GenBank/DDBJ databases">
        <title>ChiBAC.</title>
        <authorList>
            <person name="Zenner C."/>
            <person name="Hitch T.C.A."/>
            <person name="Clavel T."/>
        </authorList>
    </citation>
    <scope>NUCLEOTIDE SEQUENCE [LARGE SCALE GENOMIC DNA]</scope>
    <source>
        <strain evidence="7 8">DSM 109015</strain>
    </source>
</reference>